<sequence length="282" mass="31352">MSAPLVVNTTDGTCWTRRTATRGGLALYAMADVKTCPDAVMATYDELAEHGISGTADVLPMPVGSRRCEIDRLADDLAGANLSLWEEEQDHARTRLAWQSARRRAARRQPHEREGLIFHLERENRRLHAFVRVANHAAQVSHGSWEKTSTEVASLREENARLRARVAELEAGLPAMQQALFRALDRVTELEAAPTTVYRAEHPDSGITLGHYGTAVAARAHCEDMERRSWPTGTNLAFDWIEDDEDRVAELVVTAGQNEESTTGYIVTALELASEYDEEADE</sequence>
<proteinExistence type="predicted"/>
<keyword evidence="2" id="KW-1185">Reference proteome</keyword>
<dbReference type="EMBL" id="CP146022">
    <property type="protein sequence ID" value="WWQ65820.1"/>
    <property type="molecule type" value="Genomic_DNA"/>
</dbReference>
<reference evidence="1" key="1">
    <citation type="journal article" date="2025" name="Int. J. Syst. Evol. Microbiol.">
        <title>Streptomyces citrinus sp. nov., with yellow diffusible pigment.</title>
        <authorList>
            <person name="He Y."/>
            <person name="Yang E."/>
            <person name="Xu J."/>
            <person name="Sun Y."/>
            <person name="Sun L."/>
        </authorList>
    </citation>
    <scope>NUCLEOTIDE SEQUENCE</scope>
    <source>
        <strain evidence="1">Q6</strain>
    </source>
</reference>
<evidence type="ECO:0000313" key="1">
    <source>
        <dbReference type="EMBL" id="WWQ65820.1"/>
    </source>
</evidence>
<protein>
    <submittedName>
        <fullName evidence="1">Uncharacterized protein</fullName>
    </submittedName>
</protein>
<evidence type="ECO:0000313" key="2">
    <source>
        <dbReference type="Proteomes" id="UP001432251"/>
    </source>
</evidence>
<accession>A0ACD5AFK0</accession>
<name>A0ACD5AFK0_9ACTN</name>
<dbReference type="Proteomes" id="UP001432251">
    <property type="component" value="Chromosome"/>
</dbReference>
<gene>
    <name evidence="1" type="ORF">V2W30_22505</name>
</gene>
<organism evidence="1 2">
    <name type="scientific">Streptomyces citrinus</name>
    <dbReference type="NCBI Taxonomy" id="3118173"/>
    <lineage>
        <taxon>Bacteria</taxon>
        <taxon>Bacillati</taxon>
        <taxon>Actinomycetota</taxon>
        <taxon>Actinomycetes</taxon>
        <taxon>Kitasatosporales</taxon>
        <taxon>Streptomycetaceae</taxon>
        <taxon>Streptomyces</taxon>
    </lineage>
</organism>